<comment type="caution">
    <text evidence="1">The sequence shown here is derived from an EMBL/GenBank/DDBJ whole genome shotgun (WGS) entry which is preliminary data.</text>
</comment>
<proteinExistence type="predicted"/>
<reference evidence="1" key="1">
    <citation type="submission" date="2021-05" db="EMBL/GenBank/DDBJ databases">
        <authorList>
            <person name="Pietrasiak N."/>
            <person name="Ward R."/>
            <person name="Stajich J.E."/>
            <person name="Kurbessoian T."/>
        </authorList>
    </citation>
    <scope>NUCLEOTIDE SEQUENCE</scope>
    <source>
        <strain evidence="1">HA4357-MV3</strain>
    </source>
</reference>
<organism evidence="1 2">
    <name type="scientific">Pelatocladus maniniholoensis HA4357-MV3</name>
    <dbReference type="NCBI Taxonomy" id="1117104"/>
    <lineage>
        <taxon>Bacteria</taxon>
        <taxon>Bacillati</taxon>
        <taxon>Cyanobacteriota</taxon>
        <taxon>Cyanophyceae</taxon>
        <taxon>Nostocales</taxon>
        <taxon>Nostocaceae</taxon>
        <taxon>Pelatocladus</taxon>
    </lineage>
</organism>
<name>A0A9E3H9P8_9NOST</name>
<reference evidence="1" key="2">
    <citation type="journal article" date="2022" name="Microbiol. Resour. Announc.">
        <title>Metagenome Sequencing to Explore Phylogenomics of Terrestrial Cyanobacteria.</title>
        <authorList>
            <person name="Ward R.D."/>
            <person name="Stajich J.E."/>
            <person name="Johansen J.R."/>
            <person name="Huntemann M."/>
            <person name="Clum A."/>
            <person name="Foster B."/>
            <person name="Foster B."/>
            <person name="Roux S."/>
            <person name="Palaniappan K."/>
            <person name="Varghese N."/>
            <person name="Mukherjee S."/>
            <person name="Reddy T.B.K."/>
            <person name="Daum C."/>
            <person name="Copeland A."/>
            <person name="Chen I.A."/>
            <person name="Ivanova N.N."/>
            <person name="Kyrpides N.C."/>
            <person name="Shapiro N."/>
            <person name="Eloe-Fadrosh E.A."/>
            <person name="Pietrasiak N."/>
        </authorList>
    </citation>
    <scope>NUCLEOTIDE SEQUENCE</scope>
    <source>
        <strain evidence="1">HA4357-MV3</strain>
    </source>
</reference>
<dbReference type="EMBL" id="JAHHHW010000089">
    <property type="protein sequence ID" value="MBW4432621.1"/>
    <property type="molecule type" value="Genomic_DNA"/>
</dbReference>
<gene>
    <name evidence="1" type="ORF">KME28_13030</name>
</gene>
<dbReference type="AlphaFoldDB" id="A0A9E3H9P8"/>
<evidence type="ECO:0000313" key="1">
    <source>
        <dbReference type="EMBL" id="MBW4432621.1"/>
    </source>
</evidence>
<accession>A0A9E3H9P8</accession>
<sequence>MTTKNLSTTNMLNIPTFFAIERAPPSVTFYKAVTADPTKVNLNTNPLDPPNQQIAGE</sequence>
<evidence type="ECO:0000313" key="2">
    <source>
        <dbReference type="Proteomes" id="UP000813215"/>
    </source>
</evidence>
<dbReference type="Proteomes" id="UP000813215">
    <property type="component" value="Unassembled WGS sequence"/>
</dbReference>
<protein>
    <submittedName>
        <fullName evidence="1">Uncharacterized protein</fullName>
    </submittedName>
</protein>